<evidence type="ECO:0000313" key="3">
    <source>
        <dbReference type="Proteomes" id="UP000265703"/>
    </source>
</evidence>
<protein>
    <recommendedName>
        <fullName evidence="1">SAM domain-containing protein</fullName>
    </recommendedName>
</protein>
<sequence>MSTSTAEHDSYLVENWDTETLIDYLKEQNLKLDDKKHYDILRNREIVGQDFLDMSKEDFMQTGLEMGPAMRLAKETPTSTSSIV</sequence>
<dbReference type="AlphaFoldDB" id="A0A397TDQ5"/>
<reference evidence="2 3" key="1">
    <citation type="submission" date="2018-06" db="EMBL/GenBank/DDBJ databases">
        <title>Comparative genomics reveals the genomic features of Rhizophagus irregularis, R. cerebriforme, R. diaphanum and Gigaspora rosea, and their symbiotic lifestyle signature.</title>
        <authorList>
            <person name="Morin E."/>
            <person name="San Clemente H."/>
            <person name="Chen E.C.H."/>
            <person name="De La Providencia I."/>
            <person name="Hainaut M."/>
            <person name="Kuo A."/>
            <person name="Kohler A."/>
            <person name="Murat C."/>
            <person name="Tang N."/>
            <person name="Roy S."/>
            <person name="Loubradou J."/>
            <person name="Henrissat B."/>
            <person name="Grigoriev I.V."/>
            <person name="Corradi N."/>
            <person name="Roux C."/>
            <person name="Martin F.M."/>
        </authorList>
    </citation>
    <scope>NUCLEOTIDE SEQUENCE [LARGE SCALE GENOMIC DNA]</scope>
    <source>
        <strain evidence="2 3">DAOM 227022</strain>
    </source>
</reference>
<dbReference type="Proteomes" id="UP000265703">
    <property type="component" value="Unassembled WGS sequence"/>
</dbReference>
<organism evidence="2 3">
    <name type="scientific">Glomus cerebriforme</name>
    <dbReference type="NCBI Taxonomy" id="658196"/>
    <lineage>
        <taxon>Eukaryota</taxon>
        <taxon>Fungi</taxon>
        <taxon>Fungi incertae sedis</taxon>
        <taxon>Mucoromycota</taxon>
        <taxon>Glomeromycotina</taxon>
        <taxon>Glomeromycetes</taxon>
        <taxon>Glomerales</taxon>
        <taxon>Glomeraceae</taxon>
        <taxon>Glomus</taxon>
    </lineage>
</organism>
<name>A0A397TDQ5_9GLOM</name>
<comment type="caution">
    <text evidence="2">The sequence shown here is derived from an EMBL/GenBank/DDBJ whole genome shotgun (WGS) entry which is preliminary data.</text>
</comment>
<keyword evidence="3" id="KW-1185">Reference proteome</keyword>
<dbReference type="SUPFAM" id="SSF47769">
    <property type="entry name" value="SAM/Pointed domain"/>
    <property type="match status" value="1"/>
</dbReference>
<dbReference type="InterPro" id="IPR013761">
    <property type="entry name" value="SAM/pointed_sf"/>
</dbReference>
<evidence type="ECO:0000259" key="1">
    <source>
        <dbReference type="Pfam" id="PF00536"/>
    </source>
</evidence>
<accession>A0A397TDQ5</accession>
<dbReference type="OrthoDB" id="2411625at2759"/>
<dbReference type="InterPro" id="IPR001660">
    <property type="entry name" value="SAM"/>
</dbReference>
<dbReference type="Pfam" id="PF00536">
    <property type="entry name" value="SAM_1"/>
    <property type="match status" value="1"/>
</dbReference>
<evidence type="ECO:0000313" key="2">
    <source>
        <dbReference type="EMBL" id="RIA93024.1"/>
    </source>
</evidence>
<feature type="domain" description="SAM" evidence="1">
    <location>
        <begin position="15"/>
        <end position="74"/>
    </location>
</feature>
<proteinExistence type="predicted"/>
<dbReference type="EMBL" id="QKYT01000113">
    <property type="protein sequence ID" value="RIA93024.1"/>
    <property type="molecule type" value="Genomic_DNA"/>
</dbReference>
<gene>
    <name evidence="2" type="ORF">C1645_763533</name>
</gene>
<dbReference type="Gene3D" id="1.10.150.50">
    <property type="entry name" value="Transcription Factor, Ets-1"/>
    <property type="match status" value="1"/>
</dbReference>